<accession>A0A0D7ATC6</accession>
<reference evidence="1 2" key="1">
    <citation type="journal article" date="2015" name="Fungal Genet. Biol.">
        <title>Evolution of novel wood decay mechanisms in Agaricales revealed by the genome sequences of Fistulina hepatica and Cylindrobasidium torrendii.</title>
        <authorList>
            <person name="Floudas D."/>
            <person name="Held B.W."/>
            <person name="Riley R."/>
            <person name="Nagy L.G."/>
            <person name="Koehler G."/>
            <person name="Ransdell A.S."/>
            <person name="Younus H."/>
            <person name="Chow J."/>
            <person name="Chiniquy J."/>
            <person name="Lipzen A."/>
            <person name="Tritt A."/>
            <person name="Sun H."/>
            <person name="Haridas S."/>
            <person name="LaButti K."/>
            <person name="Ohm R.A."/>
            <person name="Kues U."/>
            <person name="Blanchette R.A."/>
            <person name="Grigoriev I.V."/>
            <person name="Minto R.E."/>
            <person name="Hibbett D.S."/>
        </authorList>
    </citation>
    <scope>NUCLEOTIDE SEQUENCE [LARGE SCALE GENOMIC DNA]</scope>
    <source>
        <strain evidence="1 2">FP15055 ss-10</strain>
    </source>
</reference>
<dbReference type="Proteomes" id="UP000054007">
    <property type="component" value="Unassembled WGS sequence"/>
</dbReference>
<evidence type="ECO:0000313" key="2">
    <source>
        <dbReference type="Proteomes" id="UP000054007"/>
    </source>
</evidence>
<name>A0A0D7ATC6_9AGAR</name>
<dbReference type="AlphaFoldDB" id="A0A0D7ATC6"/>
<keyword evidence="2" id="KW-1185">Reference proteome</keyword>
<gene>
    <name evidence="1" type="ORF">CYLTODRAFT_362602</name>
</gene>
<proteinExistence type="predicted"/>
<dbReference type="EMBL" id="KN880904">
    <property type="protein sequence ID" value="KIY61623.1"/>
    <property type="molecule type" value="Genomic_DNA"/>
</dbReference>
<evidence type="ECO:0000313" key="1">
    <source>
        <dbReference type="EMBL" id="KIY61623.1"/>
    </source>
</evidence>
<dbReference type="STRING" id="1314674.A0A0D7ATC6"/>
<organism evidence="1 2">
    <name type="scientific">Cylindrobasidium torrendii FP15055 ss-10</name>
    <dbReference type="NCBI Taxonomy" id="1314674"/>
    <lineage>
        <taxon>Eukaryota</taxon>
        <taxon>Fungi</taxon>
        <taxon>Dikarya</taxon>
        <taxon>Basidiomycota</taxon>
        <taxon>Agaricomycotina</taxon>
        <taxon>Agaricomycetes</taxon>
        <taxon>Agaricomycetidae</taxon>
        <taxon>Agaricales</taxon>
        <taxon>Marasmiineae</taxon>
        <taxon>Physalacriaceae</taxon>
        <taxon>Cylindrobasidium</taxon>
    </lineage>
</organism>
<protein>
    <submittedName>
        <fullName evidence="1">Uncharacterized protein</fullName>
    </submittedName>
</protein>
<sequence length="148" mass="17449">MTFGHIGRIIRISHLTINLFLSYHKRFGRIRSQNVFLNCSRAAVYFTHPEFGVREHINIPKFHSLQHYITSIRYFGTTNNFNTEMFERLHIDFAKKGWRASNHRDEFPQMTVWVSRQENMKSFDHCLLGTTEAARCVMIFSTIASCTD</sequence>
<dbReference type="OrthoDB" id="3232941at2759"/>